<accession>A0A401H5S8</accession>
<evidence type="ECO:0000313" key="1">
    <source>
        <dbReference type="EMBL" id="GBE89743.1"/>
    </source>
</evidence>
<dbReference type="RefSeq" id="XP_027620656.1">
    <property type="nucleotide sequence ID" value="XM_027764855.1"/>
</dbReference>
<dbReference type="GeneID" id="38786660"/>
<dbReference type="InParanoid" id="A0A401H5S8"/>
<name>A0A401H5S8_9APHY</name>
<keyword evidence="2" id="KW-1185">Reference proteome</keyword>
<dbReference type="Proteomes" id="UP000287166">
    <property type="component" value="Unassembled WGS sequence"/>
</dbReference>
<comment type="caution">
    <text evidence="1">The sequence shown here is derived from an EMBL/GenBank/DDBJ whole genome shotgun (WGS) entry which is preliminary data.</text>
</comment>
<dbReference type="EMBL" id="BFAD01000017">
    <property type="protein sequence ID" value="GBE89743.1"/>
    <property type="molecule type" value="Genomic_DNA"/>
</dbReference>
<gene>
    <name evidence="1" type="ORF">SCP_1700680</name>
</gene>
<protein>
    <submittedName>
        <fullName evidence="1">Uncharacterized protein</fullName>
    </submittedName>
</protein>
<reference evidence="1 2" key="1">
    <citation type="journal article" date="2018" name="Sci. Rep.">
        <title>Genome sequence of the cauliflower mushroom Sparassis crispa (Hanabiratake) and its association with beneficial usage.</title>
        <authorList>
            <person name="Kiyama R."/>
            <person name="Furutani Y."/>
            <person name="Kawaguchi K."/>
            <person name="Nakanishi T."/>
        </authorList>
    </citation>
    <scope>NUCLEOTIDE SEQUENCE [LARGE SCALE GENOMIC DNA]</scope>
</reference>
<organism evidence="1 2">
    <name type="scientific">Sparassis crispa</name>
    <dbReference type="NCBI Taxonomy" id="139825"/>
    <lineage>
        <taxon>Eukaryota</taxon>
        <taxon>Fungi</taxon>
        <taxon>Dikarya</taxon>
        <taxon>Basidiomycota</taxon>
        <taxon>Agaricomycotina</taxon>
        <taxon>Agaricomycetes</taxon>
        <taxon>Polyporales</taxon>
        <taxon>Sparassidaceae</taxon>
        <taxon>Sparassis</taxon>
    </lineage>
</organism>
<evidence type="ECO:0000313" key="2">
    <source>
        <dbReference type="Proteomes" id="UP000287166"/>
    </source>
</evidence>
<proteinExistence type="predicted"/>
<dbReference type="AlphaFoldDB" id="A0A401H5S8"/>
<sequence length="209" mass="23280">MTKGALTLDEFLWKRLSELLKEATGFYNTHRHTAPVADIERERIRTRLQQQALKEKSLMAQHVNFTSAPHAVELDYIVTVVACALLNPIHVNCYVMDKGVLKKNGKQDCQGPMLVILEPAVILDTNNKVLTWYLPGILGQARINDYNDATCEINQLLQRTVSQGGNFQTDADLFIAAPGGRFNPDSLDISAGWFAQGHNVSLDINATFI</sequence>
<dbReference type="OrthoDB" id="2804174at2759"/>